<comment type="caution">
    <text evidence="9">The sequence shown here is derived from an EMBL/GenBank/DDBJ whole genome shotgun (WGS) entry which is preliminary data.</text>
</comment>
<keyword evidence="4 7" id="KW-1133">Transmembrane helix</keyword>
<feature type="transmembrane region" description="Helical" evidence="7">
    <location>
        <begin position="178"/>
        <end position="199"/>
    </location>
</feature>
<keyword evidence="5 7" id="KW-0472">Membrane</keyword>
<accession>A0ABR7STZ7</accession>
<feature type="transmembrane region" description="Helical" evidence="7">
    <location>
        <begin position="115"/>
        <end position="131"/>
    </location>
</feature>
<reference evidence="9 10" key="1">
    <citation type="submission" date="2020-08" db="EMBL/GenBank/DDBJ databases">
        <title>Genemic of Streptomyces polyaspartic.</title>
        <authorList>
            <person name="Liu W."/>
        </authorList>
    </citation>
    <scope>NUCLEOTIDE SEQUENCE [LARGE SCALE GENOMIC DNA]</scope>
    <source>
        <strain evidence="9 10">TRM66268-LWL</strain>
    </source>
</reference>
<feature type="transmembrane region" description="Helical" evidence="7">
    <location>
        <begin position="397"/>
        <end position="415"/>
    </location>
</feature>
<evidence type="ECO:0000256" key="1">
    <source>
        <dbReference type="ARBA" id="ARBA00004651"/>
    </source>
</evidence>
<dbReference type="PANTHER" id="PTHR43124:SF3">
    <property type="entry name" value="CHLORAMPHENICOL EFFLUX PUMP RV0191"/>
    <property type="match status" value="1"/>
</dbReference>
<comment type="subcellular location">
    <subcellularLocation>
        <location evidence="1">Cell membrane</location>
        <topology evidence="1">Multi-pass membrane protein</topology>
    </subcellularLocation>
</comment>
<feature type="transmembrane region" description="Helical" evidence="7">
    <location>
        <begin position="284"/>
        <end position="303"/>
    </location>
</feature>
<feature type="transmembrane region" description="Helical" evidence="7">
    <location>
        <begin position="91"/>
        <end position="109"/>
    </location>
</feature>
<feature type="transmembrane region" description="Helical" evidence="7">
    <location>
        <begin position="152"/>
        <end position="172"/>
    </location>
</feature>
<dbReference type="Proteomes" id="UP000642284">
    <property type="component" value="Unassembled WGS sequence"/>
</dbReference>
<keyword evidence="2" id="KW-1003">Cell membrane</keyword>
<dbReference type="InterPro" id="IPR020846">
    <property type="entry name" value="MFS_dom"/>
</dbReference>
<dbReference type="Pfam" id="PF07690">
    <property type="entry name" value="MFS_1"/>
    <property type="match status" value="1"/>
</dbReference>
<keyword evidence="3 7" id="KW-0812">Transmembrane</keyword>
<dbReference type="EMBL" id="JACTVJ010000031">
    <property type="protein sequence ID" value="MBC9718972.1"/>
    <property type="molecule type" value="Genomic_DNA"/>
</dbReference>
<feature type="transmembrane region" description="Helical" evidence="7">
    <location>
        <begin position="54"/>
        <end position="79"/>
    </location>
</feature>
<dbReference type="PANTHER" id="PTHR43124">
    <property type="entry name" value="PURINE EFFLUX PUMP PBUE"/>
    <property type="match status" value="1"/>
</dbReference>
<feature type="domain" description="Major facilitator superfamily (MFS) profile" evidence="8">
    <location>
        <begin position="25"/>
        <end position="422"/>
    </location>
</feature>
<evidence type="ECO:0000256" key="7">
    <source>
        <dbReference type="SAM" id="Phobius"/>
    </source>
</evidence>
<evidence type="ECO:0000256" key="6">
    <source>
        <dbReference type="SAM" id="MobiDB-lite"/>
    </source>
</evidence>
<keyword evidence="10" id="KW-1185">Reference proteome</keyword>
<dbReference type="SUPFAM" id="SSF103473">
    <property type="entry name" value="MFS general substrate transporter"/>
    <property type="match status" value="1"/>
</dbReference>
<feature type="transmembrane region" description="Helical" evidence="7">
    <location>
        <begin position="342"/>
        <end position="362"/>
    </location>
</feature>
<gene>
    <name evidence="9" type="ORF">H9Y04_41245</name>
</gene>
<evidence type="ECO:0000313" key="9">
    <source>
        <dbReference type="EMBL" id="MBC9718972.1"/>
    </source>
</evidence>
<protein>
    <submittedName>
        <fullName evidence="9">MFS transporter</fullName>
    </submittedName>
</protein>
<dbReference type="PROSITE" id="PS50850">
    <property type="entry name" value="MFS"/>
    <property type="match status" value="1"/>
</dbReference>
<dbReference type="Gene3D" id="1.20.1250.20">
    <property type="entry name" value="MFS general substrate transporter like domains"/>
    <property type="match status" value="1"/>
</dbReference>
<feature type="transmembrane region" description="Helical" evidence="7">
    <location>
        <begin position="246"/>
        <end position="264"/>
    </location>
</feature>
<feature type="transmembrane region" description="Helical" evidence="7">
    <location>
        <begin position="369"/>
        <end position="391"/>
    </location>
</feature>
<feature type="transmembrane region" description="Helical" evidence="7">
    <location>
        <begin position="21"/>
        <end position="42"/>
    </location>
</feature>
<feature type="region of interest" description="Disordered" evidence="6">
    <location>
        <begin position="203"/>
        <end position="235"/>
    </location>
</feature>
<proteinExistence type="predicted"/>
<name>A0ABR7STZ7_9ACTN</name>
<evidence type="ECO:0000256" key="2">
    <source>
        <dbReference type="ARBA" id="ARBA00022475"/>
    </source>
</evidence>
<evidence type="ECO:0000313" key="10">
    <source>
        <dbReference type="Proteomes" id="UP000642284"/>
    </source>
</evidence>
<feature type="transmembrane region" description="Helical" evidence="7">
    <location>
        <begin position="315"/>
        <end position="336"/>
    </location>
</feature>
<evidence type="ECO:0000256" key="5">
    <source>
        <dbReference type="ARBA" id="ARBA00023136"/>
    </source>
</evidence>
<organism evidence="9 10">
    <name type="scientific">Streptomyces polyasparticus</name>
    <dbReference type="NCBI Taxonomy" id="2767826"/>
    <lineage>
        <taxon>Bacteria</taxon>
        <taxon>Bacillati</taxon>
        <taxon>Actinomycetota</taxon>
        <taxon>Actinomycetes</taxon>
        <taxon>Kitasatosporales</taxon>
        <taxon>Streptomycetaceae</taxon>
        <taxon>Streptomyces</taxon>
    </lineage>
</organism>
<evidence type="ECO:0000259" key="8">
    <source>
        <dbReference type="PROSITE" id="PS50850"/>
    </source>
</evidence>
<dbReference type="RefSeq" id="WP_187819400.1">
    <property type="nucleotide sequence ID" value="NZ_JACTVJ010000031.1"/>
</dbReference>
<dbReference type="InterPro" id="IPR011701">
    <property type="entry name" value="MFS"/>
</dbReference>
<dbReference type="InterPro" id="IPR036259">
    <property type="entry name" value="MFS_trans_sf"/>
</dbReference>
<evidence type="ECO:0000256" key="3">
    <source>
        <dbReference type="ARBA" id="ARBA00022692"/>
    </source>
</evidence>
<dbReference type="InterPro" id="IPR050189">
    <property type="entry name" value="MFS_Efflux_Transporters"/>
</dbReference>
<evidence type="ECO:0000256" key="4">
    <source>
        <dbReference type="ARBA" id="ARBA00022989"/>
    </source>
</evidence>
<sequence length="422" mass="43322">MALTDLRRRATRHTTGAPDPARRLALAGISAIGVTFGFARYGYGLFLPELRAEFGLSVSLLGLIGSATYVGYLAALLMVGALVTRFGPRPLVLAGGISATVGMGCVAFAPGPWLLVAGLILAGTSSGWAWAPYSDAVDRMVPAGRREHVMGAISSGTAFAVVLAGPLALLAHGTRWRYAWLAFAVAALVSTVCNARVLPRGSGRKGNARVLPRGSGRKGNARVLPRGSGRKGTGHRAHRLPYRRSALPLLLTAVLYGLVGAVYWSFAVEVITGAADTGAATAPLFWSLIGAAGTAGALTGHALARYGLRRVHGGLFLGIAVAVALLGLAPGALPAVGLSALLYGPCFMAGSGLLAVWSYRVFPERPAAGFTVTVFFLGLGTIAGPALLGAFAQLHGLRPAFLLTAALTLVALLCGPRRGADA</sequence>